<accession>A0A2A4G4Z7</accession>
<organism evidence="1 2">
    <name type="scientific">Sediminicola luteus</name>
    <dbReference type="NCBI Taxonomy" id="319238"/>
    <lineage>
        <taxon>Bacteria</taxon>
        <taxon>Pseudomonadati</taxon>
        <taxon>Bacteroidota</taxon>
        <taxon>Flavobacteriia</taxon>
        <taxon>Flavobacteriales</taxon>
        <taxon>Flavobacteriaceae</taxon>
        <taxon>Sediminicola</taxon>
    </lineage>
</organism>
<dbReference type="EMBL" id="NBWU01000007">
    <property type="protein sequence ID" value="PCE62805.1"/>
    <property type="molecule type" value="Genomic_DNA"/>
</dbReference>
<dbReference type="Pfam" id="PF25593">
    <property type="entry name" value="GldD_lipo"/>
    <property type="match status" value="1"/>
</dbReference>
<dbReference type="OrthoDB" id="679501at2"/>
<dbReference type="NCBIfam" id="TIGR03512">
    <property type="entry name" value="GldD_lipo"/>
    <property type="match status" value="1"/>
</dbReference>
<dbReference type="Proteomes" id="UP000219559">
    <property type="component" value="Unassembled WGS sequence"/>
</dbReference>
<name>A0A2A4G4Z7_9FLAO</name>
<sequence>MHRSFFVFILLTALVISCKEEATLPKPKGVLRLEYPNPKVASYEDACPYTFEYNGLAQVKKDKGCNLTLEYPSMKGSIFLTYKPVEDNLKQLMIDADKLSYEHAAKADNIVPQVFENPEDKVYGVFFTVTGNAASQTQFYVTDSINHFVTGSAYFKVKPNYDSILPAAHYLQRDIRHIMETLRWNTPQ</sequence>
<dbReference type="AlphaFoldDB" id="A0A2A4G4Z7"/>
<evidence type="ECO:0000313" key="1">
    <source>
        <dbReference type="EMBL" id="PCE62805.1"/>
    </source>
</evidence>
<dbReference type="PROSITE" id="PS51257">
    <property type="entry name" value="PROKAR_LIPOPROTEIN"/>
    <property type="match status" value="1"/>
</dbReference>
<reference evidence="1 2" key="1">
    <citation type="submission" date="2017-04" db="EMBL/GenBank/DDBJ databases">
        <title>A new member of the family Flavobacteriaceae isolated from ascidians.</title>
        <authorList>
            <person name="Chen L."/>
        </authorList>
    </citation>
    <scope>NUCLEOTIDE SEQUENCE [LARGE SCALE GENOMIC DNA]</scope>
    <source>
        <strain evidence="1 2">HQA918</strain>
    </source>
</reference>
<comment type="caution">
    <text evidence="1">The sequence shown here is derived from an EMBL/GenBank/DDBJ whole genome shotgun (WGS) entry which is preliminary data.</text>
</comment>
<keyword evidence="1" id="KW-0449">Lipoprotein</keyword>
<dbReference type="RefSeq" id="WP_097440915.1">
    <property type="nucleotide sequence ID" value="NZ_KZ300477.1"/>
</dbReference>
<gene>
    <name evidence="1" type="ORF">B7P33_16105</name>
</gene>
<proteinExistence type="predicted"/>
<evidence type="ECO:0000313" key="2">
    <source>
        <dbReference type="Proteomes" id="UP000219559"/>
    </source>
</evidence>
<dbReference type="InterPro" id="IPR019850">
    <property type="entry name" value="GldD-like"/>
</dbReference>
<protein>
    <submittedName>
        <fullName evidence="1">Gliding motility lipoprotein GldD</fullName>
    </submittedName>
</protein>
<keyword evidence="2" id="KW-1185">Reference proteome</keyword>